<gene>
    <name evidence="2" type="ORF">JMJ77_013596</name>
</gene>
<dbReference type="EMBL" id="JAESDN010000005">
    <property type="protein sequence ID" value="KAG7050856.1"/>
    <property type="molecule type" value="Genomic_DNA"/>
</dbReference>
<evidence type="ECO:0000313" key="2">
    <source>
        <dbReference type="EMBL" id="KAG7050856.1"/>
    </source>
</evidence>
<proteinExistence type="predicted"/>
<comment type="caution">
    <text evidence="2">The sequence shown here is derived from an EMBL/GenBank/DDBJ whole genome shotgun (WGS) entry which is preliminary data.</text>
</comment>
<feature type="compositionally biased region" description="Polar residues" evidence="1">
    <location>
        <begin position="7"/>
        <end position="18"/>
    </location>
</feature>
<sequence length="86" mass="9313">MSLGSLRKQSSRVSTLSAGSGPRTRSELNRVMDQGGNRDMKAAQRQLFAPVRDGLWVNQFLSVSTWTAGSAGLKRYGKLGIAVLKC</sequence>
<dbReference type="AlphaFoldDB" id="A0A9P7UDA0"/>
<evidence type="ECO:0000313" key="3">
    <source>
        <dbReference type="Proteomes" id="UP000699042"/>
    </source>
</evidence>
<evidence type="ECO:0000256" key="1">
    <source>
        <dbReference type="SAM" id="MobiDB-lite"/>
    </source>
</evidence>
<name>A0A9P7UDA0_9PEZI</name>
<feature type="region of interest" description="Disordered" evidence="1">
    <location>
        <begin position="1"/>
        <end position="31"/>
    </location>
</feature>
<reference evidence="2" key="1">
    <citation type="submission" date="2021-05" db="EMBL/GenBank/DDBJ databases">
        <title>Comparative genomics of three Colletotrichum scovillei strains and genetic complementation revealed genes involved fungal growth and virulence on chili pepper.</title>
        <authorList>
            <person name="Hsieh D.-K."/>
            <person name="Chuang S.-C."/>
            <person name="Chen C.-Y."/>
            <person name="Chao Y.-T."/>
            <person name="Lu M.-Y.J."/>
            <person name="Lee M.-H."/>
            <person name="Shih M.-C."/>
        </authorList>
    </citation>
    <scope>NUCLEOTIDE SEQUENCE</scope>
    <source>
        <strain evidence="2">Coll-153</strain>
    </source>
</reference>
<accession>A0A9P7UDA0</accession>
<keyword evidence="3" id="KW-1185">Reference proteome</keyword>
<dbReference type="Proteomes" id="UP000699042">
    <property type="component" value="Unassembled WGS sequence"/>
</dbReference>
<organism evidence="2 3">
    <name type="scientific">Colletotrichum scovillei</name>
    <dbReference type="NCBI Taxonomy" id="1209932"/>
    <lineage>
        <taxon>Eukaryota</taxon>
        <taxon>Fungi</taxon>
        <taxon>Dikarya</taxon>
        <taxon>Ascomycota</taxon>
        <taxon>Pezizomycotina</taxon>
        <taxon>Sordariomycetes</taxon>
        <taxon>Hypocreomycetidae</taxon>
        <taxon>Glomerellales</taxon>
        <taxon>Glomerellaceae</taxon>
        <taxon>Colletotrichum</taxon>
        <taxon>Colletotrichum acutatum species complex</taxon>
    </lineage>
</organism>
<protein>
    <submittedName>
        <fullName evidence="2">Uncharacterized protein</fullName>
    </submittedName>
</protein>